<protein>
    <submittedName>
        <fullName evidence="10">FUSC family protein</fullName>
    </submittedName>
</protein>
<keyword evidence="5 7" id="KW-0472">Membrane</keyword>
<evidence type="ECO:0000256" key="1">
    <source>
        <dbReference type="ARBA" id="ARBA00004651"/>
    </source>
</evidence>
<sequence length="744" mass="82954">MTSYTPQLQRFLYSHYFSGGLRQAVGVLLPALILAGIFQMHAIGMIAAIGAACVAIIDQPGGPRRYGTNSMLAAIFLGSLTAFITGLASSHSLLIWLVVPSLCFLFSMFTVFGRQGGLLGFACLLIMTLTMREPLAPHQVLEHTAYSFIGGVFYFIYSFVVHRLMWHRDEQQALSVALFATADYMAARSRFYDVNTDLEDSYRTLIHAQSTMTDKHQAARDTILRELPKGHSKASRLHTASLNVFIDMVALLDSLVATHTDYATLRRCLPDSDALIFARDALKKLSINVEHIALNIARDKHVRERNSVKAELRAFEYELETYRRDGIVERDPEVYALLVQVLRRLRNATRLVDRMATHTSLSAETELVDKRLDKSLYRFLSRKKWRIGMLTSNLRLDSSHFRYACRVAIAALLAMSVSALWSHLGTLTRVVPGLSAHSYWIVLTVLVVMKPGFALTRQRNGWRLAGTLIGCALALILFNSTQNSDIYLAVLVVCCVLGYSLIQVNFMAAAIFNTVFVLLVFHFLSPSSNAVIGERMIDTVVGCGLALLCSYILPWWEHRYMASLAKAARKANLEFFNTGLRYAELTRAQAAAQASTQAPSNSHYAAPVDIQTLNAEQHEAEVAWRVARKNMHIAFSNFAAAFYRMMDEPIKRQANVPELNNLLIQNHVLASQITSAIPVLAELPTVPEGIQKSLDATGRYLNDQDANPPTSIETDGELATLAYPLRQMVKASALIRQEMRGLDN</sequence>
<evidence type="ECO:0000256" key="2">
    <source>
        <dbReference type="ARBA" id="ARBA00022475"/>
    </source>
</evidence>
<dbReference type="AlphaFoldDB" id="A0A853H4E2"/>
<dbReference type="EMBL" id="JACCEV010000002">
    <property type="protein sequence ID" value="NYT85433.1"/>
    <property type="molecule type" value="Genomic_DNA"/>
</dbReference>
<comment type="similarity">
    <text evidence="6">Belongs to the YccS/YhfK family.</text>
</comment>
<dbReference type="RefSeq" id="WP_130039029.1">
    <property type="nucleotide sequence ID" value="NZ_JACCEV010000002.1"/>
</dbReference>
<evidence type="ECO:0000259" key="8">
    <source>
        <dbReference type="Pfam" id="PF12805"/>
    </source>
</evidence>
<keyword evidence="4 7" id="KW-1133">Transmembrane helix</keyword>
<comment type="subcellular location">
    <subcellularLocation>
        <location evidence="1">Cell membrane</location>
        <topology evidence="1">Multi-pass membrane protein</topology>
    </subcellularLocation>
</comment>
<accession>A0A853H4E2</accession>
<evidence type="ECO:0000256" key="4">
    <source>
        <dbReference type="ARBA" id="ARBA00022989"/>
    </source>
</evidence>
<feature type="transmembrane region" description="Helical" evidence="7">
    <location>
        <begin position="536"/>
        <end position="556"/>
    </location>
</feature>
<dbReference type="PANTHER" id="PTHR30509:SF9">
    <property type="entry name" value="MULTIDRUG RESISTANCE PROTEIN MDTO"/>
    <property type="match status" value="1"/>
</dbReference>
<feature type="transmembrane region" description="Helical" evidence="7">
    <location>
        <begin position="27"/>
        <end position="57"/>
    </location>
</feature>
<dbReference type="InterPro" id="IPR049453">
    <property type="entry name" value="Memb_transporter_dom"/>
</dbReference>
<feature type="transmembrane region" description="Helical" evidence="7">
    <location>
        <begin position="93"/>
        <end position="111"/>
    </location>
</feature>
<reference evidence="10 11" key="1">
    <citation type="submission" date="2020-07" db="EMBL/GenBank/DDBJ databases">
        <title>Taxonomic revisions and descriptions of new bacterial species based on genomic comparisons in the high-G+C-content subgroup of the family Alcaligenaceae.</title>
        <authorList>
            <person name="Szabo A."/>
            <person name="Felfoldi T."/>
        </authorList>
    </citation>
    <scope>NUCLEOTIDE SEQUENCE [LARGE SCALE GENOMIC DNA]</scope>
    <source>
        <strain evidence="10 11">DSM 25667</strain>
    </source>
</reference>
<dbReference type="OrthoDB" id="8670769at2"/>
<feature type="transmembrane region" description="Helical" evidence="7">
    <location>
        <begin position="507"/>
        <end position="524"/>
    </location>
</feature>
<evidence type="ECO:0000256" key="6">
    <source>
        <dbReference type="ARBA" id="ARBA00043993"/>
    </source>
</evidence>
<keyword evidence="11" id="KW-1185">Reference proteome</keyword>
<dbReference type="PANTHER" id="PTHR30509">
    <property type="entry name" value="P-HYDROXYBENZOIC ACID EFFLUX PUMP SUBUNIT-RELATED"/>
    <property type="match status" value="1"/>
</dbReference>
<feature type="transmembrane region" description="Helical" evidence="7">
    <location>
        <begin position="461"/>
        <end position="480"/>
    </location>
</feature>
<feature type="domain" description="Integral membrane bound transporter" evidence="9">
    <location>
        <begin position="423"/>
        <end position="549"/>
    </location>
</feature>
<evidence type="ECO:0000256" key="3">
    <source>
        <dbReference type="ARBA" id="ARBA00022692"/>
    </source>
</evidence>
<dbReference type="Pfam" id="PF12805">
    <property type="entry name" value="FUSC-like"/>
    <property type="match status" value="1"/>
</dbReference>
<evidence type="ECO:0000259" key="9">
    <source>
        <dbReference type="Pfam" id="PF13515"/>
    </source>
</evidence>
<feature type="transmembrane region" description="Helical" evidence="7">
    <location>
        <begin position="403"/>
        <end position="424"/>
    </location>
</feature>
<feature type="transmembrane region" description="Helical" evidence="7">
    <location>
        <begin position="69"/>
        <end position="87"/>
    </location>
</feature>
<gene>
    <name evidence="10" type="ORF">H0A62_07440</name>
</gene>
<evidence type="ECO:0000313" key="10">
    <source>
        <dbReference type="EMBL" id="NYT85433.1"/>
    </source>
</evidence>
<feature type="transmembrane region" description="Helical" evidence="7">
    <location>
        <begin position="118"/>
        <end position="137"/>
    </location>
</feature>
<keyword evidence="2" id="KW-1003">Cell membrane</keyword>
<keyword evidence="3 7" id="KW-0812">Transmembrane</keyword>
<dbReference type="Proteomes" id="UP000554144">
    <property type="component" value="Unassembled WGS sequence"/>
</dbReference>
<name>A0A853H4E2_9BURK</name>
<proteinExistence type="inferred from homology"/>
<comment type="caution">
    <text evidence="10">The sequence shown here is derived from an EMBL/GenBank/DDBJ whole genome shotgun (WGS) entry which is preliminary data.</text>
</comment>
<organism evidence="10 11">
    <name type="scientific">Pollutimonas harenae</name>
    <dbReference type="NCBI Taxonomy" id="657015"/>
    <lineage>
        <taxon>Bacteria</taxon>
        <taxon>Pseudomonadati</taxon>
        <taxon>Pseudomonadota</taxon>
        <taxon>Betaproteobacteria</taxon>
        <taxon>Burkholderiales</taxon>
        <taxon>Alcaligenaceae</taxon>
        <taxon>Pollutimonas</taxon>
    </lineage>
</organism>
<evidence type="ECO:0000256" key="7">
    <source>
        <dbReference type="SAM" id="Phobius"/>
    </source>
</evidence>
<evidence type="ECO:0000256" key="5">
    <source>
        <dbReference type="ARBA" id="ARBA00023136"/>
    </source>
</evidence>
<dbReference type="Pfam" id="PF13515">
    <property type="entry name" value="FUSC_2"/>
    <property type="match status" value="1"/>
</dbReference>
<feature type="transmembrane region" description="Helical" evidence="7">
    <location>
        <begin position="143"/>
        <end position="161"/>
    </location>
</feature>
<dbReference type="GO" id="GO:0005886">
    <property type="term" value="C:plasma membrane"/>
    <property type="evidence" value="ECO:0007669"/>
    <property type="project" value="UniProtKB-SubCell"/>
</dbReference>
<evidence type="ECO:0000313" key="11">
    <source>
        <dbReference type="Proteomes" id="UP000554144"/>
    </source>
</evidence>
<feature type="transmembrane region" description="Helical" evidence="7">
    <location>
        <begin position="430"/>
        <end position="449"/>
    </location>
</feature>
<feature type="domain" description="Integral membrane protein YccS N-terminal" evidence="8">
    <location>
        <begin position="72"/>
        <end position="350"/>
    </location>
</feature>
<dbReference type="InterPro" id="IPR032692">
    <property type="entry name" value="YccS_N"/>
</dbReference>